<keyword evidence="2" id="KW-1185">Reference proteome</keyword>
<dbReference type="EMBL" id="OX458333">
    <property type="protein sequence ID" value="CAI8803591.1"/>
    <property type="molecule type" value="Genomic_DNA"/>
</dbReference>
<proteinExistence type="predicted"/>
<reference evidence="1 2" key="1">
    <citation type="submission" date="2023-03" db="EMBL/GenBank/DDBJ databases">
        <authorList>
            <person name="Pearce D."/>
        </authorList>
    </citation>
    <scope>NUCLEOTIDE SEQUENCE [LARGE SCALE GENOMIC DNA]</scope>
    <source>
        <strain evidence="1">Msz</strain>
    </source>
</reference>
<organism evidence="1 2">
    <name type="scientific">Methylocaldum szegediense</name>
    <dbReference type="NCBI Taxonomy" id="73780"/>
    <lineage>
        <taxon>Bacteria</taxon>
        <taxon>Pseudomonadati</taxon>
        <taxon>Pseudomonadota</taxon>
        <taxon>Gammaproteobacteria</taxon>
        <taxon>Methylococcales</taxon>
        <taxon>Methylococcaceae</taxon>
        <taxon>Methylocaldum</taxon>
    </lineage>
</organism>
<evidence type="ECO:0008006" key="3">
    <source>
        <dbReference type="Google" id="ProtNLM"/>
    </source>
</evidence>
<protein>
    <recommendedName>
        <fullName evidence="3">Transposase</fullName>
    </recommendedName>
</protein>
<accession>A0ABN8X5L0</accession>
<sequence length="53" mass="6058">MIGMLEFVDGTTLSYHQLIERGFDIVGTVQHPHLHGKADKKSRYWLAILSSFL</sequence>
<gene>
    <name evidence="1" type="ORF">MSZNOR_1639</name>
</gene>
<evidence type="ECO:0000313" key="2">
    <source>
        <dbReference type="Proteomes" id="UP001162030"/>
    </source>
</evidence>
<name>A0ABN8X5L0_9GAMM</name>
<evidence type="ECO:0000313" key="1">
    <source>
        <dbReference type="EMBL" id="CAI8803591.1"/>
    </source>
</evidence>
<dbReference type="Proteomes" id="UP001162030">
    <property type="component" value="Chromosome"/>
</dbReference>